<comment type="caution">
    <text evidence="5">The sequence shown here is derived from an EMBL/GenBank/DDBJ whole genome shotgun (WGS) entry which is preliminary data.</text>
</comment>
<dbReference type="EMBL" id="JANBPU010000100">
    <property type="protein sequence ID" value="KAJ1916520.1"/>
    <property type="molecule type" value="Genomic_DNA"/>
</dbReference>
<dbReference type="Gene3D" id="3.40.50.1240">
    <property type="entry name" value="Phosphoglycerate mutase-like"/>
    <property type="match status" value="1"/>
</dbReference>
<dbReference type="InterPro" id="IPR050645">
    <property type="entry name" value="Histidine_acid_phosphatase"/>
</dbReference>
<evidence type="ECO:0008006" key="7">
    <source>
        <dbReference type="Google" id="ProtNLM"/>
    </source>
</evidence>
<dbReference type="Proteomes" id="UP001150538">
    <property type="component" value="Unassembled WGS sequence"/>
</dbReference>
<keyword evidence="4" id="KW-0732">Signal</keyword>
<dbReference type="OrthoDB" id="10257284at2759"/>
<dbReference type="GO" id="GO:0016791">
    <property type="term" value="F:phosphatase activity"/>
    <property type="evidence" value="ECO:0007669"/>
    <property type="project" value="TreeGrafter"/>
</dbReference>
<feature type="region of interest" description="Disordered" evidence="3">
    <location>
        <begin position="380"/>
        <end position="411"/>
    </location>
</feature>
<feature type="signal peptide" evidence="4">
    <location>
        <begin position="1"/>
        <end position="28"/>
    </location>
</feature>
<dbReference type="Pfam" id="PF00328">
    <property type="entry name" value="His_Phos_2"/>
    <property type="match status" value="1"/>
</dbReference>
<reference evidence="5" key="1">
    <citation type="submission" date="2022-07" db="EMBL/GenBank/DDBJ databases">
        <title>Phylogenomic reconstructions and comparative analyses of Kickxellomycotina fungi.</title>
        <authorList>
            <person name="Reynolds N.K."/>
            <person name="Stajich J.E."/>
            <person name="Barry K."/>
            <person name="Grigoriev I.V."/>
            <person name="Crous P."/>
            <person name="Smith M.E."/>
        </authorList>
    </citation>
    <scope>NUCLEOTIDE SEQUENCE</scope>
    <source>
        <strain evidence="5">NBRC 100468</strain>
    </source>
</reference>
<accession>A0A9W7ZTW8</accession>
<dbReference type="PANTHER" id="PTHR11567">
    <property type="entry name" value="ACID PHOSPHATASE-RELATED"/>
    <property type="match status" value="1"/>
</dbReference>
<comment type="similarity">
    <text evidence="1">Belongs to the histidine acid phosphatase family.</text>
</comment>
<organism evidence="5 6">
    <name type="scientific">Mycoemilia scoparia</name>
    <dbReference type="NCBI Taxonomy" id="417184"/>
    <lineage>
        <taxon>Eukaryota</taxon>
        <taxon>Fungi</taxon>
        <taxon>Fungi incertae sedis</taxon>
        <taxon>Zoopagomycota</taxon>
        <taxon>Kickxellomycotina</taxon>
        <taxon>Kickxellomycetes</taxon>
        <taxon>Kickxellales</taxon>
        <taxon>Kickxellaceae</taxon>
        <taxon>Mycoemilia</taxon>
    </lineage>
</organism>
<dbReference type="InterPro" id="IPR000560">
    <property type="entry name" value="His_Pase_clade-2"/>
</dbReference>
<dbReference type="AlphaFoldDB" id="A0A9W7ZTW8"/>
<evidence type="ECO:0000313" key="5">
    <source>
        <dbReference type="EMBL" id="KAJ1916520.1"/>
    </source>
</evidence>
<evidence type="ECO:0000256" key="4">
    <source>
        <dbReference type="SAM" id="SignalP"/>
    </source>
</evidence>
<keyword evidence="2" id="KW-0378">Hydrolase</keyword>
<dbReference type="InterPro" id="IPR029033">
    <property type="entry name" value="His_PPase_superfam"/>
</dbReference>
<evidence type="ECO:0000256" key="3">
    <source>
        <dbReference type="SAM" id="MobiDB-lite"/>
    </source>
</evidence>
<protein>
    <recommendedName>
        <fullName evidence="7">Acid phosphatase</fullName>
    </recommendedName>
</protein>
<sequence length="521" mass="58757">MRHFQLNASSILGLIVLASTSSVVIVTGSPVTEGSQHQTPPSPSGNPWEVEVPESYDYCKAPAPSAKDYKPVPNAKLEFVQLVVRHGDRTSLNMMPHDEATWNACTNNLDTTTYSNPKWNRFSRGPGVALQQRIFSPHGPGTYEYAMYSGGNCESGQLTDIGKQMHVELGNSLRSIYIDKLEFLPADYKPRSIYLRSTHVWRTKNSAQSLLSGLYPKKHWASGKYIPIHTLPERQENLYINYDSCPRGRELEYVAQNETAWMDFLESQKPLWTKIDNIIGLGSYPVYPEANSWIAWMDMLQPRICHNKPLPCSYNPKTGKRDQEPCVTAADAKQSLHNAFFSYIHVKRNSPVSYDYNRLSIGSFLADLVNELKTVIASSSSSSSSLETQDGEDHDDSETDSTNNVTSDATKKRHRKHKFSLYSAHDDTVSSLLGTFRADDKNILWPPYRSNMLFELWKLKGSTTTAAGGKKYIVRVIYNGEVLTLQENNQWCDLNGCDLDTFIEYLNKYVPKDLAKECGAM</sequence>
<keyword evidence="6" id="KW-1185">Reference proteome</keyword>
<dbReference type="PANTHER" id="PTHR11567:SF110">
    <property type="entry name" value="2-PHOSPHOXYLOSE PHOSPHATASE 1"/>
    <property type="match status" value="1"/>
</dbReference>
<evidence type="ECO:0000256" key="1">
    <source>
        <dbReference type="ARBA" id="ARBA00005375"/>
    </source>
</evidence>
<proteinExistence type="inferred from homology"/>
<feature type="compositionally biased region" description="Acidic residues" evidence="3">
    <location>
        <begin position="389"/>
        <end position="399"/>
    </location>
</feature>
<dbReference type="CDD" id="cd07061">
    <property type="entry name" value="HP_HAP_like"/>
    <property type="match status" value="1"/>
</dbReference>
<evidence type="ECO:0000256" key="2">
    <source>
        <dbReference type="ARBA" id="ARBA00022801"/>
    </source>
</evidence>
<name>A0A9W7ZTW8_9FUNG</name>
<evidence type="ECO:0000313" key="6">
    <source>
        <dbReference type="Proteomes" id="UP001150538"/>
    </source>
</evidence>
<gene>
    <name evidence="5" type="ORF">H4219_003735</name>
</gene>
<dbReference type="SUPFAM" id="SSF53254">
    <property type="entry name" value="Phosphoglycerate mutase-like"/>
    <property type="match status" value="1"/>
</dbReference>
<feature type="chain" id="PRO_5040851081" description="Acid phosphatase" evidence="4">
    <location>
        <begin position="29"/>
        <end position="521"/>
    </location>
</feature>